<evidence type="ECO:0000313" key="1">
    <source>
        <dbReference type="EMBL" id="AMQ82831.1"/>
    </source>
</evidence>
<gene>
    <name evidence="1" type="ORF">AWU82_05850</name>
</gene>
<protein>
    <submittedName>
        <fullName evidence="1">Uncharacterized protein</fullName>
    </submittedName>
</protein>
<proteinExistence type="predicted"/>
<sequence length="87" mass="9617">MVYVLVSEESVSDRKTAIFWRDRPVTRLVRQIEPATAANGGANQFLDSVPDCPDVAVMTGNLFICISIQIKVARMPESGHPVRLFGQ</sequence>
<evidence type="ECO:0000313" key="2">
    <source>
        <dbReference type="Proteomes" id="UP000075187"/>
    </source>
</evidence>
<name>A0ABN4MST5_9PSED</name>
<reference evidence="1" key="1">
    <citation type="submission" date="2017-12" db="EMBL/GenBank/DDBJ databases">
        <title>Pseudomonas sp. MS586 complete sequence.</title>
        <authorList>
            <person name="Lu S."/>
            <person name="Deng P."/>
        </authorList>
    </citation>
    <scope>NUCLEOTIDE SEQUENCE</scope>
    <source>
        <strain evidence="1">MS586</strain>
    </source>
</reference>
<dbReference type="EMBL" id="CP014205">
    <property type="protein sequence ID" value="AMQ82831.1"/>
    <property type="molecule type" value="Genomic_DNA"/>
</dbReference>
<keyword evidence="2" id="KW-1185">Reference proteome</keyword>
<organism evidence="1 2">
    <name type="scientific">Pseudomonas glycinae</name>
    <dbReference type="NCBI Taxonomy" id="1785145"/>
    <lineage>
        <taxon>Bacteria</taxon>
        <taxon>Pseudomonadati</taxon>
        <taxon>Pseudomonadota</taxon>
        <taxon>Gammaproteobacteria</taxon>
        <taxon>Pseudomonadales</taxon>
        <taxon>Pseudomonadaceae</taxon>
        <taxon>Pseudomonas</taxon>
    </lineage>
</organism>
<dbReference type="Proteomes" id="UP000075187">
    <property type="component" value="Chromosome"/>
</dbReference>
<accession>A0ABN4MST5</accession>